<organism evidence="1">
    <name type="scientific">Serratia proteamaculans (strain 568)</name>
    <dbReference type="NCBI Taxonomy" id="399741"/>
    <lineage>
        <taxon>Bacteria</taxon>
        <taxon>Pseudomonadati</taxon>
        <taxon>Pseudomonadota</taxon>
        <taxon>Gammaproteobacteria</taxon>
        <taxon>Enterobacterales</taxon>
        <taxon>Yersiniaceae</taxon>
        <taxon>Serratia</taxon>
    </lineage>
</organism>
<dbReference type="eggNOG" id="COG2731">
    <property type="taxonomic scope" value="Bacteria"/>
</dbReference>
<reference evidence="1" key="1">
    <citation type="submission" date="2007-09" db="EMBL/GenBank/DDBJ databases">
        <title>Complete sequence of chromosome of Serratia proteamaculans 568.</title>
        <authorList>
            <consortium name="US DOE Joint Genome Institute"/>
            <person name="Copeland A."/>
            <person name="Lucas S."/>
            <person name="Lapidus A."/>
            <person name="Barry K."/>
            <person name="Glavina del Rio T."/>
            <person name="Dalin E."/>
            <person name="Tice H."/>
            <person name="Pitluck S."/>
            <person name="Chain P."/>
            <person name="Malfatti S."/>
            <person name="Shin M."/>
            <person name="Vergez L."/>
            <person name="Schmutz J."/>
            <person name="Larimer F."/>
            <person name="Land M."/>
            <person name="Hauser L."/>
            <person name="Kyrpides N."/>
            <person name="Kim E."/>
            <person name="Taghavi S."/>
            <person name="Newman L."/>
            <person name="Vangronsveld J."/>
            <person name="van der Lelie D."/>
            <person name="Richardson P."/>
        </authorList>
    </citation>
    <scope>NUCLEOTIDE SEQUENCE [LARGE SCALE GENOMIC DNA]</scope>
    <source>
        <strain evidence="1">568</strain>
    </source>
</reference>
<accession>A8GBU6</accession>
<dbReference type="PANTHER" id="PTHR34986">
    <property type="entry name" value="EVOLVED BETA-GALACTOSIDASE SUBUNIT BETA"/>
    <property type="match status" value="1"/>
</dbReference>
<protein>
    <recommendedName>
        <fullName evidence="2">YhcH/YjgK/YiaL family protein</fullName>
    </recommendedName>
</protein>
<dbReference type="NCBIfam" id="NF040884">
    <property type="entry name" value="acetylneur_anom"/>
    <property type="match status" value="1"/>
</dbReference>
<proteinExistence type="predicted"/>
<name>A8GBU6_SERP5</name>
<dbReference type="GO" id="GO:0005829">
    <property type="term" value="C:cytosol"/>
    <property type="evidence" value="ECO:0007669"/>
    <property type="project" value="TreeGrafter"/>
</dbReference>
<dbReference type="Pfam" id="PF04074">
    <property type="entry name" value="DUF386"/>
    <property type="match status" value="1"/>
</dbReference>
<evidence type="ECO:0008006" key="2">
    <source>
        <dbReference type="Google" id="ProtNLM"/>
    </source>
</evidence>
<dbReference type="SUPFAM" id="SSF51197">
    <property type="entry name" value="Clavaminate synthase-like"/>
    <property type="match status" value="1"/>
</dbReference>
<evidence type="ECO:0000313" key="1">
    <source>
        <dbReference type="EMBL" id="ABV40586.1"/>
    </source>
</evidence>
<dbReference type="EMBL" id="CP000826">
    <property type="protein sequence ID" value="ABV40586.1"/>
    <property type="molecule type" value="Genomic_DNA"/>
</dbReference>
<dbReference type="NCBIfam" id="TIGR00022">
    <property type="entry name" value="YhcH/YjgK/YiaL family protein"/>
    <property type="match status" value="1"/>
</dbReference>
<dbReference type="PANTHER" id="PTHR34986:SF5">
    <property type="entry name" value="N-ACETYLNEURAMINATE ANOMERASE NANQ"/>
    <property type="match status" value="1"/>
</dbReference>
<dbReference type="Gene3D" id="2.60.120.370">
    <property type="entry name" value="YhcH/YjgK/YiaL"/>
    <property type="match status" value="1"/>
</dbReference>
<dbReference type="KEGG" id="spe:Spro_1482"/>
<gene>
    <name evidence="1" type="ordered locus">Spro_1482</name>
</gene>
<sequence length="169" mass="19617">METNPTGFNTWRIKVIYNTLFNPRYGRGLSPILNETLTALRQYDLPELALGRHEIDGEKIFMEVMTLTTGLAETRRAVLHQEYAEIHLLISGEERIDYGMLGDWQSELPYDEAQDLQLLDIIRHRQTLTMFPGMYAIFFPHEPHQVGCQLNTPMPIKKAVVKMHYTLLL</sequence>
<dbReference type="AlphaFoldDB" id="A8GBU6"/>
<dbReference type="InterPro" id="IPR004375">
    <property type="entry name" value="NanQ/TabA/YiaL"/>
</dbReference>
<dbReference type="InterPro" id="IPR049827">
    <property type="entry name" value="NanQ"/>
</dbReference>
<dbReference type="HOGENOM" id="CLU_107139_3_1_6"/>
<dbReference type="InterPro" id="IPR037012">
    <property type="entry name" value="NanQ/TabA/YiaL_sf"/>
</dbReference>